<feature type="binding site" evidence="9">
    <location>
        <position position="88"/>
    </location>
    <ligand>
        <name>Fe cation</name>
        <dbReference type="ChEBI" id="CHEBI:24875"/>
        <label>1</label>
    </ligand>
</feature>
<feature type="binding site" evidence="9">
    <location>
        <position position="240"/>
    </location>
    <ligand>
        <name>Fe cation</name>
        <dbReference type="ChEBI" id="CHEBI:24875"/>
        <label>2</label>
    </ligand>
</feature>
<comment type="cofactor">
    <cofactor evidence="9">
        <name>Fe(2+)</name>
        <dbReference type="ChEBI" id="CHEBI:29033"/>
    </cofactor>
    <text evidence="9">Binds 2 Fe(2+) ions per subunit.</text>
</comment>
<comment type="catalytic activity">
    <reaction evidence="1 9">
        <text>[eIF5A protein]-deoxyhypusine + AH2 + O2 = [eIF5A protein]-hypusine + A + H2O</text>
        <dbReference type="Rhea" id="RHEA:14101"/>
        <dbReference type="Rhea" id="RHEA-COMP:10144"/>
        <dbReference type="Rhea" id="RHEA-COMP:12592"/>
        <dbReference type="ChEBI" id="CHEBI:13193"/>
        <dbReference type="ChEBI" id="CHEBI:15377"/>
        <dbReference type="ChEBI" id="CHEBI:15379"/>
        <dbReference type="ChEBI" id="CHEBI:17499"/>
        <dbReference type="ChEBI" id="CHEBI:82657"/>
        <dbReference type="ChEBI" id="CHEBI:91175"/>
        <dbReference type="EC" id="1.14.99.29"/>
    </reaction>
</comment>
<keyword evidence="7 9" id="KW-0503">Monooxygenase</keyword>
<keyword evidence="8 9" id="KW-0386">Hypusine biosynthesis</keyword>
<feature type="binding site" evidence="9">
    <location>
        <position position="208"/>
    </location>
    <ligand>
        <name>Fe cation</name>
        <dbReference type="ChEBI" id="CHEBI:24875"/>
        <label>2</label>
    </ligand>
</feature>
<dbReference type="Gene3D" id="1.25.10.10">
    <property type="entry name" value="Leucine-rich Repeat Variant"/>
    <property type="match status" value="2"/>
</dbReference>
<dbReference type="InterPro" id="IPR004155">
    <property type="entry name" value="PBS_lyase_HEAT"/>
</dbReference>
<evidence type="ECO:0000256" key="6">
    <source>
        <dbReference type="ARBA" id="ARBA00023004"/>
    </source>
</evidence>
<dbReference type="UniPathway" id="UPA00354"/>
<keyword evidence="6 9" id="KW-0408">Iron</keyword>
<dbReference type="SUPFAM" id="SSF48371">
    <property type="entry name" value="ARM repeat"/>
    <property type="match status" value="1"/>
</dbReference>
<reference evidence="11 12" key="1">
    <citation type="submission" date="2019-05" db="EMBL/GenBank/DDBJ databases">
        <title>Another draft genome of Portunus trituberculatus and its Hox gene families provides insights of decapod evolution.</title>
        <authorList>
            <person name="Jeong J.-H."/>
            <person name="Song I."/>
            <person name="Kim S."/>
            <person name="Choi T."/>
            <person name="Kim D."/>
            <person name="Ryu S."/>
            <person name="Kim W."/>
        </authorList>
    </citation>
    <scope>NUCLEOTIDE SEQUENCE [LARGE SCALE GENOMIC DNA]</scope>
    <source>
        <tissue evidence="11">Muscle</tissue>
    </source>
</reference>
<name>A0A5B7I425_PORTR</name>
<keyword evidence="3 9" id="KW-0479">Metal-binding</keyword>
<dbReference type="Pfam" id="PF13646">
    <property type="entry name" value="HEAT_2"/>
    <property type="match status" value="2"/>
</dbReference>
<evidence type="ECO:0000313" key="12">
    <source>
        <dbReference type="Proteomes" id="UP000324222"/>
    </source>
</evidence>
<evidence type="ECO:0000256" key="2">
    <source>
        <dbReference type="ARBA" id="ARBA00005041"/>
    </source>
</evidence>
<evidence type="ECO:0000256" key="4">
    <source>
        <dbReference type="ARBA" id="ARBA00022737"/>
    </source>
</evidence>
<feature type="binding site" evidence="9">
    <location>
        <position position="207"/>
    </location>
    <ligand>
        <name>Fe cation</name>
        <dbReference type="ChEBI" id="CHEBI:24875"/>
        <label>2</label>
    </ligand>
</feature>
<evidence type="ECO:0000256" key="10">
    <source>
        <dbReference type="SAM" id="MobiDB-lite"/>
    </source>
</evidence>
<protein>
    <recommendedName>
        <fullName evidence="9">Deoxyhypusine hydroxylase</fullName>
        <shortName evidence="9">DOHH</shortName>
        <ecNumber evidence="9">1.14.99.29</ecNumber>
    </recommendedName>
    <alternativeName>
        <fullName evidence="9">Deoxyhypusine dioxygenase</fullName>
    </alternativeName>
    <alternativeName>
        <fullName evidence="9">Deoxyhypusine monooxygenase</fullName>
    </alternativeName>
</protein>
<dbReference type="PANTHER" id="PTHR12697:SF5">
    <property type="entry name" value="DEOXYHYPUSINE HYDROXYLASE"/>
    <property type="match status" value="1"/>
</dbReference>
<feature type="region of interest" description="Disordered" evidence="10">
    <location>
        <begin position="288"/>
        <end position="311"/>
    </location>
</feature>
<dbReference type="Proteomes" id="UP000324222">
    <property type="component" value="Unassembled WGS sequence"/>
</dbReference>
<dbReference type="InterPro" id="IPR016024">
    <property type="entry name" value="ARM-type_fold"/>
</dbReference>
<accession>A0A5B7I425</accession>
<dbReference type="EMBL" id="VSRR010048630">
    <property type="protein sequence ID" value="MPC78512.1"/>
    <property type="molecule type" value="Genomic_DNA"/>
</dbReference>
<comment type="function">
    <text evidence="9">Catalyzes the hydroxylation of the N(6)-(4-aminobutyl)-L-lysine intermediate to form hypusine, an essential post-translational modification only found in mature eIF-5A factor.</text>
</comment>
<dbReference type="SMART" id="SM00567">
    <property type="entry name" value="EZ_HEAT"/>
    <property type="match status" value="6"/>
</dbReference>
<sequence>MAPSVEAVGGVLGDSKKPLKERFRALFTLKGLGGESAIAAISQCFDDPSVLLKHELAYCLGQMKDVRAIPKLIEVLSDVNQDPMVRHEAGEALGAIGDPSVESVLQKFSQDPCIDVAETCQLALGRIQWLKTQGSQASSGTEFLSIDPAPPDQESNVDKLRERLVDETLPLFDRYRAMFSLRNINTDASARALAAGLTCPGSALFRHEIGYVLGQMSNAAVVEELAAVVRNKDESGMVRHEAAEALGSIATPEAEKVLREHLEDSVRVVRESCVVALDMSEYENSPSQFQFVDGMNQGKKTGSEEQPIPES</sequence>
<evidence type="ECO:0000256" key="5">
    <source>
        <dbReference type="ARBA" id="ARBA00023002"/>
    </source>
</evidence>
<organism evidence="11 12">
    <name type="scientific">Portunus trituberculatus</name>
    <name type="common">Swimming crab</name>
    <name type="synonym">Neptunus trituberculatus</name>
    <dbReference type="NCBI Taxonomy" id="210409"/>
    <lineage>
        <taxon>Eukaryota</taxon>
        <taxon>Metazoa</taxon>
        <taxon>Ecdysozoa</taxon>
        <taxon>Arthropoda</taxon>
        <taxon>Crustacea</taxon>
        <taxon>Multicrustacea</taxon>
        <taxon>Malacostraca</taxon>
        <taxon>Eumalacostraca</taxon>
        <taxon>Eucarida</taxon>
        <taxon>Decapoda</taxon>
        <taxon>Pleocyemata</taxon>
        <taxon>Brachyura</taxon>
        <taxon>Eubrachyura</taxon>
        <taxon>Portunoidea</taxon>
        <taxon>Portunidae</taxon>
        <taxon>Portuninae</taxon>
        <taxon>Portunus</taxon>
    </lineage>
</organism>
<dbReference type="OrthoDB" id="421002at2759"/>
<feature type="binding site" evidence="9">
    <location>
        <position position="54"/>
    </location>
    <ligand>
        <name>Fe cation</name>
        <dbReference type="ChEBI" id="CHEBI:24875"/>
        <label>1</label>
    </ligand>
</feature>
<dbReference type="PANTHER" id="PTHR12697">
    <property type="entry name" value="PBS LYASE HEAT-LIKE PROTEIN"/>
    <property type="match status" value="1"/>
</dbReference>
<dbReference type="EC" id="1.14.99.29" evidence="9"/>
<dbReference type="GO" id="GO:0046872">
    <property type="term" value="F:metal ion binding"/>
    <property type="evidence" value="ECO:0007669"/>
    <property type="project" value="UniProtKB-KW"/>
</dbReference>
<comment type="caution">
    <text evidence="11">The sequence shown here is derived from an EMBL/GenBank/DDBJ whole genome shotgun (WGS) entry which is preliminary data.</text>
</comment>
<evidence type="ECO:0000256" key="1">
    <source>
        <dbReference type="ARBA" id="ARBA00000068"/>
    </source>
</evidence>
<comment type="similarity">
    <text evidence="9">Belongs to the deoxyhypusine hydroxylase family.</text>
</comment>
<evidence type="ECO:0000256" key="3">
    <source>
        <dbReference type="ARBA" id="ARBA00022723"/>
    </source>
</evidence>
<dbReference type="InterPro" id="IPR027517">
    <property type="entry name" value="Deoxyhypusine_hydroxylase"/>
</dbReference>
<keyword evidence="5 9" id="KW-0560">Oxidoreductase</keyword>
<keyword evidence="12" id="KW-1185">Reference proteome</keyword>
<dbReference type="AlphaFoldDB" id="A0A5B7I425"/>
<feature type="binding site" evidence="9">
    <location>
        <position position="87"/>
    </location>
    <ligand>
        <name>Fe cation</name>
        <dbReference type="ChEBI" id="CHEBI:24875"/>
        <label>1</label>
    </ligand>
</feature>
<feature type="binding site" evidence="9">
    <location>
        <position position="55"/>
    </location>
    <ligand>
        <name>Fe cation</name>
        <dbReference type="ChEBI" id="CHEBI:24875"/>
        <label>1</label>
    </ligand>
</feature>
<dbReference type="InterPro" id="IPR011989">
    <property type="entry name" value="ARM-like"/>
</dbReference>
<dbReference type="GO" id="GO:0019135">
    <property type="term" value="F:deoxyhypusine monooxygenase activity"/>
    <property type="evidence" value="ECO:0007669"/>
    <property type="project" value="UniProtKB-UniRule"/>
</dbReference>
<gene>
    <name evidence="11" type="primary">Dohh</name>
    <name evidence="11" type="ORF">E2C01_073000</name>
</gene>
<evidence type="ECO:0000256" key="9">
    <source>
        <dbReference type="HAMAP-Rule" id="MF_03101"/>
    </source>
</evidence>
<dbReference type="HAMAP" id="MF_03101">
    <property type="entry name" value="Deoxyhypusine_hydroxylase"/>
    <property type="match status" value="1"/>
</dbReference>
<evidence type="ECO:0000256" key="7">
    <source>
        <dbReference type="ARBA" id="ARBA00023033"/>
    </source>
</evidence>
<comment type="pathway">
    <text evidence="2 9">Protein modification; eIF5A hypusination.</text>
</comment>
<evidence type="ECO:0000256" key="8">
    <source>
        <dbReference type="ARBA" id="ARBA00023256"/>
    </source>
</evidence>
<dbReference type="FunFam" id="1.25.10.10:FF:000099">
    <property type="entry name" value="Deoxyhypusine hydroxylase"/>
    <property type="match status" value="1"/>
</dbReference>
<keyword evidence="4" id="KW-0677">Repeat</keyword>
<feature type="binding site" evidence="9">
    <location>
        <position position="241"/>
    </location>
    <ligand>
        <name>Fe cation</name>
        <dbReference type="ChEBI" id="CHEBI:24875"/>
        <label>2</label>
    </ligand>
</feature>
<proteinExistence type="inferred from homology"/>
<evidence type="ECO:0000313" key="11">
    <source>
        <dbReference type="EMBL" id="MPC78512.1"/>
    </source>
</evidence>